<evidence type="ECO:0000313" key="6">
    <source>
        <dbReference type="Proteomes" id="UP000215896"/>
    </source>
</evidence>
<feature type="domain" description="M23ase beta-sheet core" evidence="3">
    <location>
        <begin position="465"/>
        <end position="551"/>
    </location>
</feature>
<dbReference type="EMBL" id="NMVO01000001">
    <property type="protein sequence ID" value="OYO17797.1"/>
    <property type="molecule type" value="Genomic_DNA"/>
</dbReference>
<evidence type="ECO:0000313" key="5">
    <source>
        <dbReference type="EMBL" id="OYO17797.1"/>
    </source>
</evidence>
<dbReference type="SUPFAM" id="SSF51261">
    <property type="entry name" value="Duplicated hybrid motif"/>
    <property type="match status" value="1"/>
</dbReference>
<sequence>MASLLPGEGGALMPRSGTPRRSRPPGGWVPWLVGAVVLMLISGLLSALATVQLTPPPQPALMTANLSATCPAPVTNSGPPGGGNVPQPASGNRSGPGVRNPELAAPETFEQLDEVQLRNAKTIVAAARSVGANDKAAVMALMAAMVETRLYNLASDVPGQEDSLNYPNDGVSTDHNSVGMFQQQQWHGTPAERIDVTKATILFLKGKERPGQISEPPGLFDKKDWETRPAGEVIQEVQRSAFPGRYAQFEQFGQQLLAKISAEGGAGIPPMTTQPVGCGPNAYSGFGPPPPWLSTMLAGVQPDTMLVAGAMASQFPEIKIYGGVRPDALPDHPSGRAVDIMFSSAFPDFKSPQAVDYGNRATEMLRQNATALGIDYMIYNERIWSVSRAAEGWRQCGTQASCYTGPDDTSAHRDHVHVTTYGNVGKGMPQPAAIPAGGGRAVAPLPPGYQPSGRFGARGSMWSSTHTGEDFPAPMGTPIYAVMDGVVAPQMSLGWNGNAVVVSHAGGINTHYAHMSAILAKPGQQVRAGDVIGLVGSTGNSSGPHLHLEYYPPGIRPGDVYKAQDPVAFLRANGVTFG</sequence>
<proteinExistence type="predicted"/>
<accession>A0A255GPP6</accession>
<feature type="region of interest" description="Disordered" evidence="2">
    <location>
        <begin position="72"/>
        <end position="102"/>
    </location>
</feature>
<evidence type="ECO:0000256" key="2">
    <source>
        <dbReference type="SAM" id="MobiDB-lite"/>
    </source>
</evidence>
<keyword evidence="6" id="KW-1185">Reference proteome</keyword>
<name>A0A255GPP6_9ACTN</name>
<evidence type="ECO:0000256" key="1">
    <source>
        <dbReference type="ARBA" id="ARBA00022729"/>
    </source>
</evidence>
<dbReference type="PANTHER" id="PTHR21666">
    <property type="entry name" value="PEPTIDASE-RELATED"/>
    <property type="match status" value="1"/>
</dbReference>
<reference evidence="5 6" key="1">
    <citation type="submission" date="2017-07" db="EMBL/GenBank/DDBJ databases">
        <title>Draft whole genome sequences of clinical Proprionibacteriaceae strains.</title>
        <authorList>
            <person name="Bernier A.-M."/>
            <person name="Bernard K."/>
            <person name="Domingo M.-C."/>
        </authorList>
    </citation>
    <scope>NUCLEOTIDE SEQUENCE [LARGE SCALE GENOMIC DNA]</scope>
    <source>
        <strain evidence="5 6">NML 030167</strain>
    </source>
</reference>
<evidence type="ECO:0000259" key="4">
    <source>
        <dbReference type="Pfam" id="PF26571"/>
    </source>
</evidence>
<dbReference type="Gene3D" id="2.70.70.10">
    <property type="entry name" value="Glucose Permease (Domain IIA)"/>
    <property type="match status" value="1"/>
</dbReference>
<dbReference type="InterPro" id="IPR058593">
    <property type="entry name" value="ARB_07466-like_C"/>
</dbReference>
<dbReference type="CDD" id="cd12797">
    <property type="entry name" value="M23_peptidase"/>
    <property type="match status" value="1"/>
</dbReference>
<keyword evidence="1" id="KW-0732">Signal</keyword>
<dbReference type="InterPro" id="IPR011055">
    <property type="entry name" value="Dup_hybrid_motif"/>
</dbReference>
<dbReference type="AlphaFoldDB" id="A0A255GPP6"/>
<dbReference type="PANTHER" id="PTHR21666:SF289">
    <property type="entry name" value="L-ALA--D-GLU ENDOPEPTIDASE"/>
    <property type="match status" value="1"/>
</dbReference>
<comment type="caution">
    <text evidence="5">The sequence shown here is derived from an EMBL/GenBank/DDBJ whole genome shotgun (WGS) entry which is preliminary data.</text>
</comment>
<dbReference type="Proteomes" id="UP000215896">
    <property type="component" value="Unassembled WGS sequence"/>
</dbReference>
<dbReference type="Pfam" id="PF01551">
    <property type="entry name" value="Peptidase_M23"/>
    <property type="match status" value="1"/>
</dbReference>
<evidence type="ECO:0000259" key="3">
    <source>
        <dbReference type="Pfam" id="PF01551"/>
    </source>
</evidence>
<dbReference type="Pfam" id="PF26571">
    <property type="entry name" value="VldE"/>
    <property type="match status" value="1"/>
</dbReference>
<feature type="region of interest" description="Disordered" evidence="2">
    <location>
        <begin position="1"/>
        <end position="25"/>
    </location>
</feature>
<feature type="domain" description="ARB-07466-like C-terminal" evidence="4">
    <location>
        <begin position="298"/>
        <end position="397"/>
    </location>
</feature>
<gene>
    <name evidence="5" type="ORF">CGZ94_02670</name>
</gene>
<organism evidence="5 6">
    <name type="scientific">Enemella evansiae</name>
    <dbReference type="NCBI Taxonomy" id="2016499"/>
    <lineage>
        <taxon>Bacteria</taxon>
        <taxon>Bacillati</taxon>
        <taxon>Actinomycetota</taxon>
        <taxon>Actinomycetes</taxon>
        <taxon>Propionibacteriales</taxon>
        <taxon>Propionibacteriaceae</taxon>
        <taxon>Enemella</taxon>
    </lineage>
</organism>
<protein>
    <submittedName>
        <fullName evidence="5">Uncharacterized protein</fullName>
    </submittedName>
</protein>
<dbReference type="GO" id="GO:0004222">
    <property type="term" value="F:metalloendopeptidase activity"/>
    <property type="evidence" value="ECO:0007669"/>
    <property type="project" value="TreeGrafter"/>
</dbReference>
<dbReference type="InterPro" id="IPR016047">
    <property type="entry name" value="M23ase_b-sheet_dom"/>
</dbReference>
<dbReference type="InterPro" id="IPR050570">
    <property type="entry name" value="Cell_wall_metabolism_enzyme"/>
</dbReference>